<evidence type="ECO:0000313" key="3">
    <source>
        <dbReference type="EMBL" id="SVB70799.1"/>
    </source>
</evidence>
<reference evidence="3" key="1">
    <citation type="submission" date="2018-05" db="EMBL/GenBank/DDBJ databases">
        <authorList>
            <person name="Lanie J.A."/>
            <person name="Ng W.-L."/>
            <person name="Kazmierczak K.M."/>
            <person name="Andrzejewski T.M."/>
            <person name="Davidsen T.M."/>
            <person name="Wayne K.J."/>
            <person name="Tettelin H."/>
            <person name="Glass J.I."/>
            <person name="Rusch D."/>
            <person name="Podicherti R."/>
            <person name="Tsui H.-C.T."/>
            <person name="Winkler M.E."/>
        </authorList>
    </citation>
    <scope>NUCLEOTIDE SEQUENCE</scope>
</reference>
<protein>
    <recommendedName>
        <fullName evidence="4">Glucokinase</fullName>
    </recommendedName>
</protein>
<dbReference type="Pfam" id="PF02685">
    <property type="entry name" value="Glucokinase"/>
    <property type="match status" value="1"/>
</dbReference>
<dbReference type="AlphaFoldDB" id="A0A382G7B2"/>
<dbReference type="InterPro" id="IPR043129">
    <property type="entry name" value="ATPase_NBD"/>
</dbReference>
<gene>
    <name evidence="3" type="ORF">METZ01_LOCUS223653</name>
</gene>
<evidence type="ECO:0008006" key="4">
    <source>
        <dbReference type="Google" id="ProtNLM"/>
    </source>
</evidence>
<dbReference type="EMBL" id="UINC01053815">
    <property type="protein sequence ID" value="SVB70799.1"/>
    <property type="molecule type" value="Genomic_DNA"/>
</dbReference>
<dbReference type="PANTHER" id="PTHR47690">
    <property type="entry name" value="GLUCOKINASE"/>
    <property type="match status" value="1"/>
</dbReference>
<keyword evidence="1" id="KW-0808">Transferase</keyword>
<dbReference type="InterPro" id="IPR003836">
    <property type="entry name" value="Glucokinase"/>
</dbReference>
<sequence>MQTGGKHLLVIDLGGTNIRSAYASLNEGELFNIEKIKISHLDEFYQILGQLISAASCELESVVISIAGPKNGETITMTNRNWKICPKEIKERFEINNCHLLNDWEAIAYSLSSLKEEDLRVLKKGHYVGLNDAPKFVIGPGTGLGAALYSRVNDIEYVNPTELGNTQSSVQHYLDIFEIGFSEKFTILEDVFSGPGISRIAHELIGENLSGEEILQRAQTEDKQCINLIEKYIKCFAILSSEVALSYNCHGGIFIAGSFMRGLEKYFDLDSFTNDFIGARKQIHQDFLSNIPVFLVKREFTPLYGNLNYYKSKKRG</sequence>
<dbReference type="GO" id="GO:0005536">
    <property type="term" value="F:D-glucose binding"/>
    <property type="evidence" value="ECO:0007669"/>
    <property type="project" value="InterPro"/>
</dbReference>
<name>A0A382G7B2_9ZZZZ</name>
<dbReference type="GO" id="GO:0005524">
    <property type="term" value="F:ATP binding"/>
    <property type="evidence" value="ECO:0007669"/>
    <property type="project" value="InterPro"/>
</dbReference>
<proteinExistence type="predicted"/>
<keyword evidence="2" id="KW-0418">Kinase</keyword>
<dbReference type="PANTHER" id="PTHR47690:SF1">
    <property type="entry name" value="GLUCOKINASE"/>
    <property type="match status" value="1"/>
</dbReference>
<dbReference type="Gene3D" id="3.40.367.20">
    <property type="match status" value="1"/>
</dbReference>
<dbReference type="GO" id="GO:0005829">
    <property type="term" value="C:cytosol"/>
    <property type="evidence" value="ECO:0007669"/>
    <property type="project" value="TreeGrafter"/>
</dbReference>
<dbReference type="Gene3D" id="3.30.420.40">
    <property type="match status" value="1"/>
</dbReference>
<dbReference type="GO" id="GO:0004340">
    <property type="term" value="F:glucokinase activity"/>
    <property type="evidence" value="ECO:0007669"/>
    <property type="project" value="InterPro"/>
</dbReference>
<dbReference type="SUPFAM" id="SSF53067">
    <property type="entry name" value="Actin-like ATPase domain"/>
    <property type="match status" value="1"/>
</dbReference>
<organism evidence="3">
    <name type="scientific">marine metagenome</name>
    <dbReference type="NCBI Taxonomy" id="408172"/>
    <lineage>
        <taxon>unclassified sequences</taxon>
        <taxon>metagenomes</taxon>
        <taxon>ecological metagenomes</taxon>
    </lineage>
</organism>
<dbReference type="InterPro" id="IPR050201">
    <property type="entry name" value="Bacterial_glucokinase"/>
</dbReference>
<accession>A0A382G7B2</accession>
<evidence type="ECO:0000256" key="1">
    <source>
        <dbReference type="ARBA" id="ARBA00022679"/>
    </source>
</evidence>
<dbReference type="GO" id="GO:0006096">
    <property type="term" value="P:glycolytic process"/>
    <property type="evidence" value="ECO:0007669"/>
    <property type="project" value="InterPro"/>
</dbReference>
<dbReference type="CDD" id="cd24008">
    <property type="entry name" value="ASKHA_NBD_GLK"/>
    <property type="match status" value="1"/>
</dbReference>
<evidence type="ECO:0000256" key="2">
    <source>
        <dbReference type="ARBA" id="ARBA00022777"/>
    </source>
</evidence>